<dbReference type="FunFam" id="2.40.50.140:FF:000072">
    <property type="entry name" value="SOSS complex subunit B2"/>
    <property type="match status" value="1"/>
</dbReference>
<feature type="region of interest" description="Disordered" evidence="2">
    <location>
        <begin position="109"/>
        <end position="243"/>
    </location>
</feature>
<dbReference type="CDD" id="cd04491">
    <property type="entry name" value="SoSSB_OBF"/>
    <property type="match status" value="1"/>
</dbReference>
<organism evidence="3 4">
    <name type="scientific">Ladona fulva</name>
    <name type="common">Scarce chaser dragonfly</name>
    <name type="synonym">Libellula fulva</name>
    <dbReference type="NCBI Taxonomy" id="123851"/>
    <lineage>
        <taxon>Eukaryota</taxon>
        <taxon>Metazoa</taxon>
        <taxon>Ecdysozoa</taxon>
        <taxon>Arthropoda</taxon>
        <taxon>Hexapoda</taxon>
        <taxon>Insecta</taxon>
        <taxon>Pterygota</taxon>
        <taxon>Palaeoptera</taxon>
        <taxon>Odonata</taxon>
        <taxon>Epiprocta</taxon>
        <taxon>Anisoptera</taxon>
        <taxon>Libelluloidea</taxon>
        <taxon>Libellulidae</taxon>
        <taxon>Ladona</taxon>
    </lineage>
</organism>
<protein>
    <recommendedName>
        <fullName evidence="5">SOSS complex subunit B2</fullName>
    </recommendedName>
</protein>
<dbReference type="GO" id="GO:0010212">
    <property type="term" value="P:response to ionizing radiation"/>
    <property type="evidence" value="ECO:0007669"/>
    <property type="project" value="TreeGrafter"/>
</dbReference>
<dbReference type="InterPro" id="IPR012340">
    <property type="entry name" value="NA-bd_OB-fold"/>
</dbReference>
<feature type="compositionally biased region" description="Polar residues" evidence="2">
    <location>
        <begin position="109"/>
        <end position="118"/>
    </location>
</feature>
<dbReference type="GO" id="GO:0000724">
    <property type="term" value="P:double-strand break repair via homologous recombination"/>
    <property type="evidence" value="ECO:0007669"/>
    <property type="project" value="TreeGrafter"/>
</dbReference>
<feature type="compositionally biased region" description="Low complexity" evidence="2">
    <location>
        <begin position="135"/>
        <end position="172"/>
    </location>
</feature>
<dbReference type="OrthoDB" id="295715at2759"/>
<dbReference type="SUPFAM" id="SSF50249">
    <property type="entry name" value="Nucleic acid-binding proteins"/>
    <property type="match status" value="1"/>
</dbReference>
<evidence type="ECO:0000256" key="2">
    <source>
        <dbReference type="SAM" id="MobiDB-lite"/>
    </source>
</evidence>
<reference evidence="3" key="2">
    <citation type="submission" date="2017-10" db="EMBL/GenBank/DDBJ databases">
        <title>Ladona fulva Genome sequencing and assembly.</title>
        <authorList>
            <person name="Murali S."/>
            <person name="Richards S."/>
            <person name="Bandaranaike D."/>
            <person name="Bellair M."/>
            <person name="Blankenburg K."/>
            <person name="Chao H."/>
            <person name="Dinh H."/>
            <person name="Doddapaneni H."/>
            <person name="Dugan-Rocha S."/>
            <person name="Elkadiri S."/>
            <person name="Gnanaolivu R."/>
            <person name="Hernandez B."/>
            <person name="Skinner E."/>
            <person name="Javaid M."/>
            <person name="Lee S."/>
            <person name="Li M."/>
            <person name="Ming W."/>
            <person name="Munidasa M."/>
            <person name="Muniz J."/>
            <person name="Nguyen L."/>
            <person name="Hughes D."/>
            <person name="Osuji N."/>
            <person name="Pu L.-L."/>
            <person name="Puazo M."/>
            <person name="Qu C."/>
            <person name="Quiroz J."/>
            <person name="Raj R."/>
            <person name="Weissenberger G."/>
            <person name="Xin Y."/>
            <person name="Zou X."/>
            <person name="Han Y."/>
            <person name="Worley K."/>
            <person name="Muzny D."/>
            <person name="Gibbs R."/>
        </authorList>
    </citation>
    <scope>NUCLEOTIDE SEQUENCE</scope>
    <source>
        <strain evidence="3">Sampled in the wild</strain>
    </source>
</reference>
<evidence type="ECO:0000313" key="4">
    <source>
        <dbReference type="Proteomes" id="UP000792457"/>
    </source>
</evidence>
<dbReference type="Proteomes" id="UP000792457">
    <property type="component" value="Unassembled WGS sequence"/>
</dbReference>
<feature type="compositionally biased region" description="Polar residues" evidence="2">
    <location>
        <begin position="178"/>
        <end position="219"/>
    </location>
</feature>
<dbReference type="GO" id="GO:0005694">
    <property type="term" value="C:chromosome"/>
    <property type="evidence" value="ECO:0007669"/>
    <property type="project" value="UniProtKB-ARBA"/>
</dbReference>
<sequence>MDFVKIIDIRPGLKNINVVFIILEISPPTVTKENREVRTCKVADHTACINVSLWDEPGQLLAPGDIVRLTKGYSAIWRNCLTLYSGKSGDIQKMGEFCMVFTEQPNMSEPNPSLSPFFNQGPPAAGGGIGGNNGAGNNNIAGGNSNNGGNSVIPVNNPSNGSNGGTTNNQTPALVNAGSVSSGIARSQGNSGTNQQNSIGTKSSPRYGNDSGAQASSGPSGKMAKGGSRGRGSQRNGTRSERR</sequence>
<gene>
    <name evidence="3" type="ORF">J437_LFUL004733</name>
</gene>
<dbReference type="GO" id="GO:0070876">
    <property type="term" value="C:SOSS complex"/>
    <property type="evidence" value="ECO:0007669"/>
    <property type="project" value="TreeGrafter"/>
</dbReference>
<dbReference type="GO" id="GO:0044818">
    <property type="term" value="P:mitotic G2/M transition checkpoint"/>
    <property type="evidence" value="ECO:0007669"/>
    <property type="project" value="TreeGrafter"/>
</dbReference>
<reference evidence="3" key="1">
    <citation type="submission" date="2013-04" db="EMBL/GenBank/DDBJ databases">
        <authorList>
            <person name="Qu J."/>
            <person name="Murali S.C."/>
            <person name="Bandaranaike D."/>
            <person name="Bellair M."/>
            <person name="Blankenburg K."/>
            <person name="Chao H."/>
            <person name="Dinh H."/>
            <person name="Doddapaneni H."/>
            <person name="Downs B."/>
            <person name="Dugan-Rocha S."/>
            <person name="Elkadiri S."/>
            <person name="Gnanaolivu R.D."/>
            <person name="Hernandez B."/>
            <person name="Javaid M."/>
            <person name="Jayaseelan J.C."/>
            <person name="Lee S."/>
            <person name="Li M."/>
            <person name="Ming W."/>
            <person name="Munidasa M."/>
            <person name="Muniz J."/>
            <person name="Nguyen L."/>
            <person name="Ongeri F."/>
            <person name="Osuji N."/>
            <person name="Pu L.-L."/>
            <person name="Puazo M."/>
            <person name="Qu C."/>
            <person name="Quiroz J."/>
            <person name="Raj R."/>
            <person name="Weissenberger G."/>
            <person name="Xin Y."/>
            <person name="Zou X."/>
            <person name="Han Y."/>
            <person name="Richards S."/>
            <person name="Worley K."/>
            <person name="Muzny D."/>
            <person name="Gibbs R."/>
        </authorList>
    </citation>
    <scope>NUCLEOTIDE SEQUENCE</scope>
    <source>
        <strain evidence="3">Sampled in the wild</strain>
    </source>
</reference>
<evidence type="ECO:0008006" key="5">
    <source>
        <dbReference type="Google" id="ProtNLM"/>
    </source>
</evidence>
<dbReference type="PANTHER" id="PTHR13356:SF0">
    <property type="entry name" value="SOSS COMPLEX SUBUNIT B HOMOLOG"/>
    <property type="match status" value="1"/>
</dbReference>
<name>A0A8K0NW60_LADFU</name>
<dbReference type="Gene3D" id="2.40.50.140">
    <property type="entry name" value="Nucleic acid-binding proteins"/>
    <property type="match status" value="1"/>
</dbReference>
<keyword evidence="1" id="KW-0238">DNA-binding</keyword>
<dbReference type="AlphaFoldDB" id="A0A8K0NW60"/>
<evidence type="ECO:0000256" key="1">
    <source>
        <dbReference type="ARBA" id="ARBA00023125"/>
    </source>
</evidence>
<comment type="caution">
    <text evidence="3">The sequence shown here is derived from an EMBL/GenBank/DDBJ whole genome shotgun (WGS) entry which is preliminary data.</text>
</comment>
<accession>A0A8K0NW60</accession>
<feature type="compositionally biased region" description="Gly residues" evidence="2">
    <location>
        <begin position="124"/>
        <end position="134"/>
    </location>
</feature>
<dbReference type="PANTHER" id="PTHR13356">
    <property type="entry name" value="OB FOLD NUCLEIC ACID BINDING PROTEIN-RELATED"/>
    <property type="match status" value="1"/>
</dbReference>
<dbReference type="GO" id="GO:0003677">
    <property type="term" value="F:DNA binding"/>
    <property type="evidence" value="ECO:0007669"/>
    <property type="project" value="UniProtKB-KW"/>
</dbReference>
<dbReference type="EMBL" id="KZ308178">
    <property type="protein sequence ID" value="KAG8223897.1"/>
    <property type="molecule type" value="Genomic_DNA"/>
</dbReference>
<proteinExistence type="predicted"/>
<evidence type="ECO:0000313" key="3">
    <source>
        <dbReference type="EMBL" id="KAG8223897.1"/>
    </source>
</evidence>
<keyword evidence="4" id="KW-1185">Reference proteome</keyword>
<dbReference type="InterPro" id="IPR051231">
    <property type="entry name" value="SOSS-B"/>
</dbReference>